<dbReference type="Gene3D" id="6.10.10.10">
    <property type="entry name" value="Flagellar export chaperone, C-terminal domain"/>
    <property type="match status" value="1"/>
</dbReference>
<dbReference type="GO" id="GO:0009288">
    <property type="term" value="C:bacterial-type flagellum"/>
    <property type="evidence" value="ECO:0007669"/>
    <property type="project" value="UniProtKB-SubCell"/>
</dbReference>
<evidence type="ECO:0000313" key="8">
    <source>
        <dbReference type="Proteomes" id="UP000031449"/>
    </source>
</evidence>
<evidence type="ECO:0000259" key="6">
    <source>
        <dbReference type="Pfam" id="PF00700"/>
    </source>
</evidence>
<dbReference type="AlphaFoldDB" id="A0A0B5AZ47"/>
<accession>A0A0B5AZ47</accession>
<evidence type="ECO:0000256" key="3">
    <source>
        <dbReference type="ARBA" id="ARBA00023143"/>
    </source>
</evidence>
<name>A0A0B5AZ47_9BACL</name>
<feature type="domain" description="Flagellin N-terminal" evidence="5">
    <location>
        <begin position="3"/>
        <end position="139"/>
    </location>
</feature>
<keyword evidence="3 4" id="KW-0975">Bacterial flagellum</keyword>
<dbReference type="PANTHER" id="PTHR42792:SF2">
    <property type="entry name" value="FLAGELLIN"/>
    <property type="match status" value="1"/>
</dbReference>
<comment type="function">
    <text evidence="4">Flagellin is the subunit protein which polymerizes to form the filaments of bacterial flagella.</text>
</comment>
<dbReference type="HOGENOM" id="CLU_011142_2_0_9"/>
<dbReference type="PRINTS" id="PR00207">
    <property type="entry name" value="FLAGELLIN"/>
</dbReference>
<geneLocation type="plasmid" evidence="8"/>
<dbReference type="KEGG" id="jeo:JMA_44410"/>
<dbReference type="GO" id="GO:0005198">
    <property type="term" value="F:structural molecule activity"/>
    <property type="evidence" value="ECO:0007669"/>
    <property type="project" value="UniProtKB-UniRule"/>
</dbReference>
<keyword evidence="4" id="KW-0964">Secreted</keyword>
<keyword evidence="7" id="KW-0614">Plasmid</keyword>
<dbReference type="InterPro" id="IPR001029">
    <property type="entry name" value="Flagellin_N"/>
</dbReference>
<comment type="subcellular location">
    <subcellularLocation>
        <location evidence="4">Secreted</location>
    </subcellularLocation>
    <subcellularLocation>
        <location evidence="4">Bacterial flagellum</location>
    </subcellularLocation>
</comment>
<sequence length="279" mass="31254">MLINSHSMLLTSYNHYSKYNSLAMKSMERLSTGLRINRASDDASGLAMAERTSLESRALEQSVRNGQDLLSVMEMADETLESGNSILQKVNELALKASSDTVNDDDLKAISVEVNELLEEFDSITQNAQFNGRKLFDGTGDFSFKLAGSEDTQYFYFENIETFNLGTDSARLYTFKPGEANATLTKDSAKELVESVQLAMKTVRKERSLIGAEQNRMEFTINLAKEKSSILMKAESRIRDVDVAKETMELTKNQMLAQASMTMMAQGMQHQQSVLMLLR</sequence>
<dbReference type="InterPro" id="IPR042187">
    <property type="entry name" value="Flagellin_C_sub2"/>
</dbReference>
<feature type="domain" description="Flagellin C-terminal" evidence="6">
    <location>
        <begin position="195"/>
        <end position="278"/>
    </location>
</feature>
<proteinExistence type="inferred from homology"/>
<dbReference type="BioCyc" id="JESP1508404:G14D9-13764-MONOMER"/>
<comment type="similarity">
    <text evidence="1 4">Belongs to the bacterial flagellin family.</text>
</comment>
<dbReference type="Gene3D" id="1.20.1330.10">
    <property type="entry name" value="f41 fragment of flagellin, N-terminal domain"/>
    <property type="match status" value="1"/>
</dbReference>
<dbReference type="EMBL" id="CP009417">
    <property type="protein sequence ID" value="AJD93758.1"/>
    <property type="molecule type" value="Genomic_DNA"/>
</dbReference>
<dbReference type="SUPFAM" id="SSF64518">
    <property type="entry name" value="Phase 1 flagellin"/>
    <property type="match status" value="1"/>
</dbReference>
<keyword evidence="8" id="KW-1185">Reference proteome</keyword>
<dbReference type="Pfam" id="PF00700">
    <property type="entry name" value="Flagellin_C"/>
    <property type="match status" value="1"/>
</dbReference>
<protein>
    <recommendedName>
        <fullName evidence="2 4">Flagellin</fullName>
    </recommendedName>
</protein>
<reference evidence="7 8" key="1">
    <citation type="submission" date="2014-08" db="EMBL/GenBank/DDBJ databases">
        <title>Complete genome of a marine bacteria Jeotgalibacillus malaysiensis.</title>
        <authorList>
            <person name="Yaakop A.S."/>
            <person name="Chan K.-G."/>
            <person name="Goh K.M."/>
        </authorList>
    </citation>
    <scope>NUCLEOTIDE SEQUENCE [LARGE SCALE GENOMIC DNA]</scope>
    <source>
        <strain evidence="7 8">D5</strain>
        <plasmid evidence="8">Plasmid</plasmid>
    </source>
</reference>
<evidence type="ECO:0000256" key="1">
    <source>
        <dbReference type="ARBA" id="ARBA00005709"/>
    </source>
</evidence>
<organism evidence="7 8">
    <name type="scientific">Jeotgalibacillus malaysiensis</name>
    <dbReference type="NCBI Taxonomy" id="1508404"/>
    <lineage>
        <taxon>Bacteria</taxon>
        <taxon>Bacillati</taxon>
        <taxon>Bacillota</taxon>
        <taxon>Bacilli</taxon>
        <taxon>Bacillales</taxon>
        <taxon>Caryophanaceae</taxon>
        <taxon>Jeotgalibacillus</taxon>
    </lineage>
</organism>
<dbReference type="Pfam" id="PF00669">
    <property type="entry name" value="Flagellin_N"/>
    <property type="match status" value="1"/>
</dbReference>
<dbReference type="GO" id="GO:0005576">
    <property type="term" value="C:extracellular region"/>
    <property type="evidence" value="ECO:0007669"/>
    <property type="project" value="UniProtKB-SubCell"/>
</dbReference>
<evidence type="ECO:0000259" key="5">
    <source>
        <dbReference type="Pfam" id="PF00669"/>
    </source>
</evidence>
<evidence type="ECO:0000256" key="4">
    <source>
        <dbReference type="RuleBase" id="RU362073"/>
    </source>
</evidence>
<dbReference type="InterPro" id="IPR046358">
    <property type="entry name" value="Flagellin_C"/>
</dbReference>
<dbReference type="InterPro" id="IPR001492">
    <property type="entry name" value="Flagellin"/>
</dbReference>
<dbReference type="PANTHER" id="PTHR42792">
    <property type="entry name" value="FLAGELLIN"/>
    <property type="match status" value="1"/>
</dbReference>
<evidence type="ECO:0000313" key="7">
    <source>
        <dbReference type="EMBL" id="AJD93758.1"/>
    </source>
</evidence>
<dbReference type="Proteomes" id="UP000031449">
    <property type="component" value="Plasmid unnamed"/>
</dbReference>
<evidence type="ECO:0000256" key="2">
    <source>
        <dbReference type="ARBA" id="ARBA00020110"/>
    </source>
</evidence>
<dbReference type="OrthoDB" id="9796789at2"/>
<gene>
    <name evidence="7" type="ORF">JMA_44410</name>
</gene>